<evidence type="ECO:0000256" key="1">
    <source>
        <dbReference type="SAM" id="MobiDB-lite"/>
    </source>
</evidence>
<comment type="caution">
    <text evidence="2">The sequence shown here is derived from an EMBL/GenBank/DDBJ whole genome shotgun (WGS) entry which is preliminary data.</text>
</comment>
<evidence type="ECO:0000313" key="3">
    <source>
        <dbReference type="Proteomes" id="UP000284403"/>
    </source>
</evidence>
<dbReference type="Proteomes" id="UP000284403">
    <property type="component" value="Unassembled WGS sequence"/>
</dbReference>
<name>A0A3R7LMN2_9TRYP</name>
<dbReference type="EMBL" id="MKKU01000001">
    <property type="protein sequence ID" value="RNF27658.1"/>
    <property type="molecule type" value="Genomic_DNA"/>
</dbReference>
<dbReference type="AlphaFoldDB" id="A0A3R7LMN2"/>
<organism evidence="2 3">
    <name type="scientific">Trypanosoma conorhini</name>
    <dbReference type="NCBI Taxonomy" id="83891"/>
    <lineage>
        <taxon>Eukaryota</taxon>
        <taxon>Discoba</taxon>
        <taxon>Euglenozoa</taxon>
        <taxon>Kinetoplastea</taxon>
        <taxon>Metakinetoplastina</taxon>
        <taxon>Trypanosomatida</taxon>
        <taxon>Trypanosomatidae</taxon>
        <taxon>Trypanosoma</taxon>
    </lineage>
</organism>
<evidence type="ECO:0000313" key="2">
    <source>
        <dbReference type="EMBL" id="RNF27658.1"/>
    </source>
</evidence>
<accession>A0A3R7LMN2</accession>
<dbReference type="GeneID" id="40313653"/>
<protein>
    <submittedName>
        <fullName evidence="2">Uncharacterized protein</fullName>
    </submittedName>
</protein>
<sequence>MYVYTYLYVGSFSSHLSPFFFLLALKKISVCVCVCTSSSPPCQWSLLVLLSAFALQGCLSCALRLSPFSCCSSWRFLRAPRSPSSTSALSTATVRGRSRLSPTGALPMSHS</sequence>
<reference evidence="2 3" key="1">
    <citation type="journal article" date="2018" name="BMC Genomics">
        <title>Genomic comparison of Trypanosoma conorhini and Trypanosoma rangeli to Trypanosoma cruzi strains of high and low virulence.</title>
        <authorList>
            <person name="Bradwell K.R."/>
            <person name="Koparde V.N."/>
            <person name="Matveyev A.V."/>
            <person name="Serrano M.G."/>
            <person name="Alves J.M."/>
            <person name="Parikh H."/>
            <person name="Huang B."/>
            <person name="Lee V."/>
            <person name="Espinosa-Alvarez O."/>
            <person name="Ortiz P.A."/>
            <person name="Costa-Martins A.G."/>
            <person name="Teixeira M.M."/>
            <person name="Buck G.A."/>
        </authorList>
    </citation>
    <scope>NUCLEOTIDE SEQUENCE [LARGE SCALE GENOMIC DNA]</scope>
    <source>
        <strain evidence="2 3">025E</strain>
    </source>
</reference>
<dbReference type="RefSeq" id="XP_029232864.1">
    <property type="nucleotide sequence ID" value="XM_029366991.1"/>
</dbReference>
<feature type="compositionally biased region" description="Low complexity" evidence="1">
    <location>
        <begin position="79"/>
        <end position="93"/>
    </location>
</feature>
<proteinExistence type="predicted"/>
<keyword evidence="3" id="KW-1185">Reference proteome</keyword>
<gene>
    <name evidence="2" type="ORF">Tco025E_00042</name>
</gene>
<feature type="region of interest" description="Disordered" evidence="1">
    <location>
        <begin position="79"/>
        <end position="111"/>
    </location>
</feature>